<dbReference type="InterPro" id="IPR014756">
    <property type="entry name" value="Ig_E-set"/>
</dbReference>
<dbReference type="SUPFAM" id="SSF81296">
    <property type="entry name" value="E set domains"/>
    <property type="match status" value="1"/>
</dbReference>
<name>A0ABZ2ULA3_9FLAO</name>
<dbReference type="EMBL" id="CP150845">
    <property type="protein sequence ID" value="WYZ21907.1"/>
    <property type="molecule type" value="Genomic_DNA"/>
</dbReference>
<dbReference type="RefSeq" id="WP_406845514.1">
    <property type="nucleotide sequence ID" value="NZ_CP150845.1"/>
</dbReference>
<organism evidence="1 2">
    <name type="scientific">Flavobacterium soyae</name>
    <dbReference type="NCBI Taxonomy" id="2903098"/>
    <lineage>
        <taxon>Bacteria</taxon>
        <taxon>Pseudomonadati</taxon>
        <taxon>Bacteroidota</taxon>
        <taxon>Flavobacteriia</taxon>
        <taxon>Flavobacteriales</taxon>
        <taxon>Flavobacteriaceae</taxon>
        <taxon>Flavobacterium</taxon>
    </lineage>
</organism>
<accession>A0ABZ2ULA3</accession>
<sequence>MSTKYNRIKVADLEKNQPDKILTTNSTGELQFSNLNEIKIDNYNALDYIEEGKSLDARQGKILKDLVDNKIDKTFGSLQANKILGTDVNGNLKMYSLPNFQAPFIGDAVLTFLPDTTGNLTIKGAFFTPSMTVTIQGQTVNYITFINDNEIQVNLTTGIIEGDFDVILNNGVSATFSRRMLIVLGTVYKPDISNWTVFSGTPDLSTKGDIKLNLYNVPCAATCFTIPNNKNFRVYFTLTRSPLGAVVGSPDEPSISLISAVDNSVKFAAKVYLNGPDTNSHLYAYQESTGLFYGSSIGYLETFVMKTNPPTFYFERIGSQYRIRDYNTNIVFSDVFSGDLKIRADIRRFNITNIRYVELVS</sequence>
<gene>
    <name evidence="1" type="ORF">AABD74_10680</name>
</gene>
<reference evidence="1 2" key="1">
    <citation type="submission" date="2024-03" db="EMBL/GenBank/DDBJ databases">
        <title>Flavobacterium soyae.</title>
        <authorList>
            <person name="Zheng W."/>
        </authorList>
    </citation>
    <scope>NUCLEOTIDE SEQUENCE [LARGE SCALE GENOMIC DNA]</scope>
    <source>
        <strain evidence="1 2">55</strain>
    </source>
</reference>
<protein>
    <submittedName>
        <fullName evidence="1">Uncharacterized protein</fullName>
    </submittedName>
</protein>
<dbReference type="Proteomes" id="UP001623852">
    <property type="component" value="Chromosome"/>
</dbReference>
<evidence type="ECO:0000313" key="1">
    <source>
        <dbReference type="EMBL" id="WYZ21907.1"/>
    </source>
</evidence>
<evidence type="ECO:0000313" key="2">
    <source>
        <dbReference type="Proteomes" id="UP001623852"/>
    </source>
</evidence>
<keyword evidence="2" id="KW-1185">Reference proteome</keyword>
<proteinExistence type="predicted"/>